<dbReference type="OrthoDB" id="1640476at2759"/>
<proteinExistence type="predicted"/>
<dbReference type="InterPro" id="IPR038169">
    <property type="entry name" value="DC-UbP/UBTD2_N_sf"/>
</dbReference>
<dbReference type="InterPro" id="IPR029071">
    <property type="entry name" value="Ubiquitin-like_domsf"/>
</dbReference>
<feature type="domain" description="DC-UbP/UBTD2 N-terminal" evidence="2">
    <location>
        <begin position="26"/>
        <end position="93"/>
    </location>
</feature>
<protein>
    <recommendedName>
        <fullName evidence="2">DC-UbP/UBTD2 N-terminal domain-containing protein</fullName>
    </recommendedName>
</protein>
<dbReference type="AlphaFoldDB" id="A0A9P8BVW8"/>
<dbReference type="InterPro" id="IPR039869">
    <property type="entry name" value="UBTD1/2"/>
</dbReference>
<evidence type="ECO:0000256" key="1">
    <source>
        <dbReference type="SAM" id="MobiDB-lite"/>
    </source>
</evidence>
<evidence type="ECO:0000313" key="3">
    <source>
        <dbReference type="EMBL" id="KAG9069596.1"/>
    </source>
</evidence>
<dbReference type="Gene3D" id="1.20.225.20">
    <property type="entry name" value="Ub domain-containing protein, DC-UbP/UBTD2, N-terminal domain"/>
    <property type="match status" value="1"/>
</dbReference>
<sequence>MGCCSSILIEDDSEPGYGGRKILALKRHRWKAPVPPPTRTQLERDREEFWDTAPIYDGRAEVWQALKAVCCDTENDPDQLQAILDEARITVPSYVAPELTAAAAGNIDSAEGGGSASRRSRRNQRQDPMAQLACYDHLGNLYVVPLRILSDPGNLVENSGLGGGSGGEGSSGRDAAQSRREQQQQQQHSDNLVVPAEQQSQETTVRIRVSNSQKEVSLSVPGSHTTIGQIKARLVEGGFVRSEKSFMRVLFLGRVLEDKERLEGVVHFQVGDQGTVLQVLVSDP</sequence>
<dbReference type="Pfam" id="PF16455">
    <property type="entry name" value="UBD"/>
    <property type="match status" value="1"/>
</dbReference>
<keyword evidence="4" id="KW-1185">Reference proteome</keyword>
<name>A0A9P8BVW8_9FUNG</name>
<gene>
    <name evidence="3" type="ORF">KI688_010500</name>
</gene>
<evidence type="ECO:0000313" key="4">
    <source>
        <dbReference type="Proteomes" id="UP000707451"/>
    </source>
</evidence>
<feature type="region of interest" description="Disordered" evidence="1">
    <location>
        <begin position="106"/>
        <end position="127"/>
    </location>
</feature>
<accession>A0A9P8BVW8</accession>
<reference evidence="3" key="1">
    <citation type="submission" date="2021-06" db="EMBL/GenBank/DDBJ databases">
        <title>Genome Sequence of Mortierella hyaline Strain SCG-10, a Cold-Adapted, Nitrate-Reducing Fungus Isolated from Soil in Minnesota, USA.</title>
        <authorList>
            <person name="Aldossari N."/>
        </authorList>
    </citation>
    <scope>NUCLEOTIDE SEQUENCE</scope>
    <source>
        <strain evidence="3">SCG-10</strain>
    </source>
</reference>
<comment type="caution">
    <text evidence="3">The sequence shown here is derived from an EMBL/GenBank/DDBJ whole genome shotgun (WGS) entry which is preliminary data.</text>
</comment>
<feature type="region of interest" description="Disordered" evidence="1">
    <location>
        <begin position="157"/>
        <end position="201"/>
    </location>
</feature>
<dbReference type="EMBL" id="JAHRHY010000005">
    <property type="protein sequence ID" value="KAG9069596.1"/>
    <property type="molecule type" value="Genomic_DNA"/>
</dbReference>
<dbReference type="Proteomes" id="UP000707451">
    <property type="component" value="Unassembled WGS sequence"/>
</dbReference>
<dbReference type="PANTHER" id="PTHR13609">
    <property type="entry name" value="UBIQUITIN DOMAIN CONTAINING 1 PROTEIN-RELATED"/>
    <property type="match status" value="1"/>
</dbReference>
<dbReference type="InterPro" id="IPR032752">
    <property type="entry name" value="DC-UbP/UBTD2_N"/>
</dbReference>
<dbReference type="SUPFAM" id="SSF54236">
    <property type="entry name" value="Ubiquitin-like"/>
    <property type="match status" value="1"/>
</dbReference>
<feature type="compositionally biased region" description="Gly residues" evidence="1">
    <location>
        <begin position="160"/>
        <end position="170"/>
    </location>
</feature>
<dbReference type="Gene3D" id="3.10.20.90">
    <property type="entry name" value="Phosphatidylinositol 3-kinase Catalytic Subunit, Chain A, domain 1"/>
    <property type="match status" value="1"/>
</dbReference>
<evidence type="ECO:0000259" key="2">
    <source>
        <dbReference type="Pfam" id="PF16455"/>
    </source>
</evidence>
<organism evidence="3 4">
    <name type="scientific">Linnemannia hyalina</name>
    <dbReference type="NCBI Taxonomy" id="64524"/>
    <lineage>
        <taxon>Eukaryota</taxon>
        <taxon>Fungi</taxon>
        <taxon>Fungi incertae sedis</taxon>
        <taxon>Mucoromycota</taxon>
        <taxon>Mortierellomycotina</taxon>
        <taxon>Mortierellomycetes</taxon>
        <taxon>Mortierellales</taxon>
        <taxon>Mortierellaceae</taxon>
        <taxon>Linnemannia</taxon>
    </lineage>
</organism>